<protein>
    <submittedName>
        <fullName evidence="5">EAL domain-containing protein</fullName>
    </submittedName>
</protein>
<accession>A0A3A3G8Y3</accession>
<dbReference type="Pfam" id="PF14827">
    <property type="entry name" value="dCache_3"/>
    <property type="match status" value="1"/>
</dbReference>
<keyword evidence="6" id="KW-1185">Reference proteome</keyword>
<dbReference type="InterPro" id="IPR029150">
    <property type="entry name" value="dCache_3"/>
</dbReference>
<feature type="domain" description="GGDEF" evidence="4">
    <location>
        <begin position="386"/>
        <end position="518"/>
    </location>
</feature>
<dbReference type="EMBL" id="QYUO01000001">
    <property type="protein sequence ID" value="RJF98605.1"/>
    <property type="molecule type" value="Genomic_DNA"/>
</dbReference>
<dbReference type="InterPro" id="IPR043128">
    <property type="entry name" value="Rev_trsase/Diguanyl_cyclase"/>
</dbReference>
<dbReference type="PROSITE" id="PS50885">
    <property type="entry name" value="HAMP"/>
    <property type="match status" value="1"/>
</dbReference>
<dbReference type="Pfam" id="PF00563">
    <property type="entry name" value="EAL"/>
    <property type="match status" value="1"/>
</dbReference>
<dbReference type="InterPro" id="IPR000160">
    <property type="entry name" value="GGDEF_dom"/>
</dbReference>
<dbReference type="PROSITE" id="PS50887">
    <property type="entry name" value="GGDEF"/>
    <property type="match status" value="1"/>
</dbReference>
<dbReference type="Pfam" id="PF00990">
    <property type="entry name" value="GGDEF"/>
    <property type="match status" value="1"/>
</dbReference>
<dbReference type="InterPro" id="IPR001633">
    <property type="entry name" value="EAL_dom"/>
</dbReference>
<dbReference type="Pfam" id="PF00672">
    <property type="entry name" value="HAMP"/>
    <property type="match status" value="1"/>
</dbReference>
<dbReference type="OrthoDB" id="9813903at2"/>
<dbReference type="CDD" id="cd06225">
    <property type="entry name" value="HAMP"/>
    <property type="match status" value="1"/>
</dbReference>
<dbReference type="FunFam" id="3.20.20.450:FF:000001">
    <property type="entry name" value="Cyclic di-GMP phosphodiesterase yahA"/>
    <property type="match status" value="1"/>
</dbReference>
<dbReference type="PANTHER" id="PTHR44757:SF2">
    <property type="entry name" value="BIOFILM ARCHITECTURE MAINTENANCE PROTEIN MBAA"/>
    <property type="match status" value="1"/>
</dbReference>
<dbReference type="SMART" id="SM00267">
    <property type="entry name" value="GGDEF"/>
    <property type="match status" value="1"/>
</dbReference>
<dbReference type="Proteomes" id="UP000265955">
    <property type="component" value="Unassembled WGS sequence"/>
</dbReference>
<dbReference type="CDD" id="cd01949">
    <property type="entry name" value="GGDEF"/>
    <property type="match status" value="1"/>
</dbReference>
<dbReference type="Gene3D" id="3.20.20.450">
    <property type="entry name" value="EAL domain"/>
    <property type="match status" value="1"/>
</dbReference>
<proteinExistence type="predicted"/>
<evidence type="ECO:0000256" key="1">
    <source>
        <dbReference type="SAM" id="Phobius"/>
    </source>
</evidence>
<dbReference type="CDD" id="cd01948">
    <property type="entry name" value="EAL"/>
    <property type="match status" value="1"/>
</dbReference>
<dbReference type="SMART" id="SM00052">
    <property type="entry name" value="EAL"/>
    <property type="match status" value="1"/>
</dbReference>
<dbReference type="RefSeq" id="WP_119768554.1">
    <property type="nucleotide sequence ID" value="NZ_QYUO01000001.1"/>
</dbReference>
<feature type="domain" description="HAMP" evidence="3">
    <location>
        <begin position="298"/>
        <end position="350"/>
    </location>
</feature>
<dbReference type="SUPFAM" id="SSF158472">
    <property type="entry name" value="HAMP domain-like"/>
    <property type="match status" value="1"/>
</dbReference>
<keyword evidence="1" id="KW-0472">Membrane</keyword>
<dbReference type="SUPFAM" id="SSF55073">
    <property type="entry name" value="Nucleotide cyclase"/>
    <property type="match status" value="1"/>
</dbReference>
<dbReference type="SMART" id="SM00304">
    <property type="entry name" value="HAMP"/>
    <property type="match status" value="1"/>
</dbReference>
<feature type="domain" description="EAL" evidence="2">
    <location>
        <begin position="527"/>
        <end position="780"/>
    </location>
</feature>
<gene>
    <name evidence="5" type="ORF">D3871_08855</name>
</gene>
<dbReference type="InterPro" id="IPR003660">
    <property type="entry name" value="HAMP_dom"/>
</dbReference>
<sequence>MRLRSLESRIVILFLVLILAVQLAGFFAIQTGIRENAQLAIRDELQIGERVFGRLLDQYAQKLIQGARLLASDYGFKQAIGSNDRETAESALANHGDRIEASHALLIGLDRSIKASTAATPGVDLEKSILHLVDQAEQTGSAAGTGIVDNRPYQIVVVPVKAPITIGWVAMAFAIEERIAADMRELSSLQVSILSSRTDGTWVLDVSTLSPTEASILAPQLRGMPANTKFLPQLTLGDSDFSTRIVQLAQNSGQQVIVVLQRSVSEAVAPYRRLQINLLILTAIGIAVAVVGSVFVAKRITGPLRKLGETAKRLGAGDYRGQIEMRRDDEIGELSQAFARMRDGISNRELEIRRLAYWDTLTDLPNRAQFANLLNEAITDARKRHGSCHVLMMDLDRFKHVNDVMGHSFGDALLRRVAERLQAQLTSPVHRLARLGGDEFALLLPGTDVHEARELACRILTSLEMPISLEDQNVDLGAGIGIAGFPSHGTDAESLLSRAEVAMYAAKNGGNEAVVYDPAIDKSSQESLSLLSELRRAAEENQFRLYVQPKVMLGTGEVVGIEALVRWVHPERGMVFPDNFIPFAEKTGFIRTLTRWVIEQSAALCSQLEASDIKLRVSVNLSTRDLLDQELPAKFAAVLARHALAPSSFCLEITESAIMDDPVRAQQTLEGLHAMGVDLSIDDFGTGYSSLAYLKRLPVHELKIDKSFVLKMENDPDDAKIVRSTIDLGHNMGLKVVAEGIETLGAWELLAAMGCDQGQGYFIGKPMPAEQFADWLQRWKSPFNGVNTATGLRVAS</sequence>
<dbReference type="SUPFAM" id="SSF141868">
    <property type="entry name" value="EAL domain-like"/>
    <property type="match status" value="1"/>
</dbReference>
<evidence type="ECO:0000259" key="2">
    <source>
        <dbReference type="PROSITE" id="PS50883"/>
    </source>
</evidence>
<organism evidence="5 6">
    <name type="scientific">Noviherbaspirillum saxi</name>
    <dbReference type="NCBI Taxonomy" id="2320863"/>
    <lineage>
        <taxon>Bacteria</taxon>
        <taxon>Pseudomonadati</taxon>
        <taxon>Pseudomonadota</taxon>
        <taxon>Betaproteobacteria</taxon>
        <taxon>Burkholderiales</taxon>
        <taxon>Oxalobacteraceae</taxon>
        <taxon>Noviherbaspirillum</taxon>
    </lineage>
</organism>
<dbReference type="GO" id="GO:0007165">
    <property type="term" value="P:signal transduction"/>
    <property type="evidence" value="ECO:0007669"/>
    <property type="project" value="InterPro"/>
</dbReference>
<dbReference type="Gene3D" id="6.10.340.10">
    <property type="match status" value="1"/>
</dbReference>
<feature type="transmembrane region" description="Helical" evidence="1">
    <location>
        <begin position="278"/>
        <end position="297"/>
    </location>
</feature>
<dbReference type="NCBIfam" id="TIGR00254">
    <property type="entry name" value="GGDEF"/>
    <property type="match status" value="1"/>
</dbReference>
<dbReference type="InterPro" id="IPR029787">
    <property type="entry name" value="Nucleotide_cyclase"/>
</dbReference>
<evidence type="ECO:0000259" key="3">
    <source>
        <dbReference type="PROSITE" id="PS50885"/>
    </source>
</evidence>
<dbReference type="AlphaFoldDB" id="A0A3A3G8Y3"/>
<dbReference type="InterPro" id="IPR052155">
    <property type="entry name" value="Biofilm_reg_signaling"/>
</dbReference>
<evidence type="ECO:0000259" key="4">
    <source>
        <dbReference type="PROSITE" id="PS50887"/>
    </source>
</evidence>
<dbReference type="PANTHER" id="PTHR44757">
    <property type="entry name" value="DIGUANYLATE CYCLASE DGCP"/>
    <property type="match status" value="1"/>
</dbReference>
<dbReference type="PROSITE" id="PS50883">
    <property type="entry name" value="EAL"/>
    <property type="match status" value="1"/>
</dbReference>
<name>A0A3A3G8Y3_9BURK</name>
<keyword evidence="1" id="KW-0812">Transmembrane</keyword>
<evidence type="ECO:0000313" key="6">
    <source>
        <dbReference type="Proteomes" id="UP000265955"/>
    </source>
</evidence>
<dbReference type="InterPro" id="IPR035919">
    <property type="entry name" value="EAL_sf"/>
</dbReference>
<dbReference type="GO" id="GO:0016020">
    <property type="term" value="C:membrane"/>
    <property type="evidence" value="ECO:0007669"/>
    <property type="project" value="InterPro"/>
</dbReference>
<comment type="caution">
    <text evidence="5">The sequence shown here is derived from an EMBL/GenBank/DDBJ whole genome shotgun (WGS) entry which is preliminary data.</text>
</comment>
<keyword evidence="1" id="KW-1133">Transmembrane helix</keyword>
<evidence type="ECO:0000313" key="5">
    <source>
        <dbReference type="EMBL" id="RJF98605.1"/>
    </source>
</evidence>
<reference evidence="6" key="1">
    <citation type="submission" date="2018-09" db="EMBL/GenBank/DDBJ databases">
        <authorList>
            <person name="Zhu H."/>
        </authorList>
    </citation>
    <scope>NUCLEOTIDE SEQUENCE [LARGE SCALE GENOMIC DNA]</scope>
    <source>
        <strain evidence="6">K1R23-30</strain>
    </source>
</reference>
<dbReference type="Gene3D" id="3.30.70.270">
    <property type="match status" value="1"/>
</dbReference>